<proteinExistence type="predicted"/>
<dbReference type="GO" id="GO:0003700">
    <property type="term" value="F:DNA-binding transcription factor activity"/>
    <property type="evidence" value="ECO:0007669"/>
    <property type="project" value="InterPro"/>
</dbReference>
<organism evidence="8">
    <name type="scientific">Salvia splendens</name>
    <name type="common">Scarlet sage</name>
    <dbReference type="NCBI Taxonomy" id="180675"/>
    <lineage>
        <taxon>Eukaryota</taxon>
        <taxon>Viridiplantae</taxon>
        <taxon>Streptophyta</taxon>
        <taxon>Embryophyta</taxon>
        <taxon>Tracheophyta</taxon>
        <taxon>Spermatophyta</taxon>
        <taxon>Magnoliopsida</taxon>
        <taxon>eudicotyledons</taxon>
        <taxon>Gunneridae</taxon>
        <taxon>Pentapetalae</taxon>
        <taxon>asterids</taxon>
        <taxon>lamiids</taxon>
        <taxon>Lamiales</taxon>
        <taxon>Lamiaceae</taxon>
        <taxon>Nepetoideae</taxon>
        <taxon>Mentheae</taxon>
        <taxon>Salviinae</taxon>
        <taxon>Salvia</taxon>
        <taxon>Salvia subgen. Calosphace</taxon>
        <taxon>core Calosphace</taxon>
    </lineage>
</organism>
<sequence>MSCRPLAEVRNAYVADSLRYSRVYHTRRKSKLNRPVRSRAAKEQTVREKATIFAIQEEKQSCSVQALFLIDSLFDLCSAHAKNPLLFDSAERPLFLPDCFDAFEAQTDLYWSCLFWGISYKPVDKSIYVRNPTLRLLLFKPVLFNVESLLTGKAKVRPLPVKQVRKIRIIYNDPDATDSSDDEREEVERDRRVKRFVHEVMVNPNPKVLESQSSGNLEKCSKKKRAVSETPQNPTTGKYRGVRQRKWGKWAAEIRDPFQHKRVWLGTFDLAEEASRAYEMKRMEFEAMSNCAKHVGKKLRKDDFVCVSEDSSSGSIASQMSSSSAMPAVADVGSTTSWVVDCKSEDAVVENEKSEEFHLMDEGLLGGLDQIDLDTELENFLAGDSFVPCFDDFNNDDFPIFGFDDGDQGSALPDFDFGDDDQGSALPDFNFDFNLEEACGDVLSWIDEPIDGISGGAASFNIACL</sequence>
<keyword evidence="3" id="KW-0238">DNA-binding</keyword>
<dbReference type="AlphaFoldDB" id="A0A8X8XFT8"/>
<dbReference type="PANTHER" id="PTHR31194:SF62">
    <property type="entry name" value="ETHYLENE-RESPONSIVE TRANSCRIPTION FACTOR ERF118"/>
    <property type="match status" value="1"/>
</dbReference>
<dbReference type="PANTHER" id="PTHR31194">
    <property type="entry name" value="SHN SHINE , DNA BINDING / TRANSCRIPTION FACTOR"/>
    <property type="match status" value="1"/>
</dbReference>
<name>A0A8X8XFT8_SALSN</name>
<dbReference type="CDD" id="cd00018">
    <property type="entry name" value="AP2"/>
    <property type="match status" value="1"/>
</dbReference>
<keyword evidence="4" id="KW-0804">Transcription</keyword>
<evidence type="ECO:0000313" key="8">
    <source>
        <dbReference type="EMBL" id="KAG6412930.1"/>
    </source>
</evidence>
<dbReference type="GO" id="GO:0003677">
    <property type="term" value="F:DNA binding"/>
    <property type="evidence" value="ECO:0007669"/>
    <property type="project" value="UniProtKB-KW"/>
</dbReference>
<protein>
    <recommendedName>
        <fullName evidence="7">AP2/ERF domain-containing protein</fullName>
    </recommendedName>
</protein>
<dbReference type="PRINTS" id="PR00367">
    <property type="entry name" value="ETHRSPELEMNT"/>
</dbReference>
<feature type="region of interest" description="Disordered" evidence="6">
    <location>
        <begin position="211"/>
        <end position="242"/>
    </location>
</feature>
<dbReference type="InterPro" id="IPR036955">
    <property type="entry name" value="AP2/ERF_dom_sf"/>
</dbReference>
<evidence type="ECO:0000256" key="2">
    <source>
        <dbReference type="ARBA" id="ARBA00023015"/>
    </source>
</evidence>
<keyword evidence="9" id="KW-1185">Reference proteome</keyword>
<dbReference type="Pfam" id="PF00847">
    <property type="entry name" value="AP2"/>
    <property type="match status" value="1"/>
</dbReference>
<dbReference type="InterPro" id="IPR001471">
    <property type="entry name" value="AP2/ERF_dom"/>
</dbReference>
<comment type="caution">
    <text evidence="8">The sequence shown here is derived from an EMBL/GenBank/DDBJ whole genome shotgun (WGS) entry which is preliminary data.</text>
</comment>
<evidence type="ECO:0000259" key="7">
    <source>
        <dbReference type="PROSITE" id="PS51032"/>
    </source>
</evidence>
<dbReference type="Proteomes" id="UP000298416">
    <property type="component" value="Unassembled WGS sequence"/>
</dbReference>
<accession>A0A8X8XFT8</accession>
<evidence type="ECO:0000256" key="6">
    <source>
        <dbReference type="SAM" id="MobiDB-lite"/>
    </source>
</evidence>
<dbReference type="GO" id="GO:0005634">
    <property type="term" value="C:nucleus"/>
    <property type="evidence" value="ECO:0007669"/>
    <property type="project" value="UniProtKB-SubCell"/>
</dbReference>
<dbReference type="EMBL" id="PNBA02000009">
    <property type="protein sequence ID" value="KAG6412930.1"/>
    <property type="molecule type" value="Genomic_DNA"/>
</dbReference>
<evidence type="ECO:0000256" key="3">
    <source>
        <dbReference type="ARBA" id="ARBA00023125"/>
    </source>
</evidence>
<dbReference type="SUPFAM" id="SSF54171">
    <property type="entry name" value="DNA-binding domain"/>
    <property type="match status" value="1"/>
</dbReference>
<comment type="subcellular location">
    <subcellularLocation>
        <location evidence="1">Nucleus</location>
    </subcellularLocation>
</comment>
<evidence type="ECO:0000256" key="4">
    <source>
        <dbReference type="ARBA" id="ARBA00023163"/>
    </source>
</evidence>
<feature type="domain" description="AP2/ERF" evidence="7">
    <location>
        <begin position="238"/>
        <end position="298"/>
    </location>
</feature>
<evidence type="ECO:0000256" key="1">
    <source>
        <dbReference type="ARBA" id="ARBA00004123"/>
    </source>
</evidence>
<dbReference type="InterPro" id="IPR016177">
    <property type="entry name" value="DNA-bd_dom_sf"/>
</dbReference>
<dbReference type="PROSITE" id="PS51032">
    <property type="entry name" value="AP2_ERF"/>
    <property type="match status" value="1"/>
</dbReference>
<dbReference type="SMART" id="SM00380">
    <property type="entry name" value="AP2"/>
    <property type="match status" value="1"/>
</dbReference>
<evidence type="ECO:0000313" key="9">
    <source>
        <dbReference type="Proteomes" id="UP000298416"/>
    </source>
</evidence>
<gene>
    <name evidence="8" type="ORF">SASPL_125625</name>
</gene>
<evidence type="ECO:0000256" key="5">
    <source>
        <dbReference type="ARBA" id="ARBA00023242"/>
    </source>
</evidence>
<reference evidence="8" key="1">
    <citation type="submission" date="2018-01" db="EMBL/GenBank/DDBJ databases">
        <authorList>
            <person name="Mao J.F."/>
        </authorList>
    </citation>
    <scope>NUCLEOTIDE SEQUENCE</scope>
    <source>
        <strain evidence="8">Huo1</strain>
        <tissue evidence="8">Leaf</tissue>
    </source>
</reference>
<reference evidence="8" key="2">
    <citation type="submission" date="2020-08" db="EMBL/GenBank/DDBJ databases">
        <title>Plant Genome Project.</title>
        <authorList>
            <person name="Zhang R.-G."/>
        </authorList>
    </citation>
    <scope>NUCLEOTIDE SEQUENCE</scope>
    <source>
        <strain evidence="8">Huo1</strain>
        <tissue evidence="8">Leaf</tissue>
    </source>
</reference>
<keyword evidence="2" id="KW-0805">Transcription regulation</keyword>
<dbReference type="Gene3D" id="3.30.730.10">
    <property type="entry name" value="AP2/ERF domain"/>
    <property type="match status" value="1"/>
</dbReference>
<keyword evidence="5" id="KW-0539">Nucleus</keyword>
<dbReference type="InterPro" id="IPR050913">
    <property type="entry name" value="AP2/ERF_ERF"/>
</dbReference>